<name>A0A5C6GDV6_METRR</name>
<accession>A0A5C6GDV6</accession>
<sequence length="296" mass="33764">MALQLKHEVLAFGSSAPSSEIQPQHAPNGNDPTASSPGNFYTAPDSLRGVPIEKIDESSMYWDSSWDSLNDFLAYEDEERSLKETYRHVKIREIFGPHSPYHPNQLVAKQHLPLRGLCQKEIMYRVACKISDLELLHDRGILTMNAWDFIRWRIGLKIAERLEHPGQNGREFVRTVIYKLCDESRCGFAGYGDPVMRQAVLISAQYQGRLASFKTESTKTCNSGAGLMDSALPWRDANEANGRRRRRNADSSQTGRAITTRRADERRQRRARLAAQSGHYQGVNAFREMQRDRQSH</sequence>
<reference evidence="3" key="1">
    <citation type="submission" date="2018-12" db="EMBL/GenBank/DDBJ databases">
        <title>The complete genome of Metarhizium rileyi, a key fungal pathogen of Lepidoptera.</title>
        <authorList>
            <person name="Binneck E."/>
            <person name="Lastra C.C.L."/>
            <person name="Sosa-Gomez D.R."/>
        </authorList>
    </citation>
    <scope>NUCLEOTIDE SEQUENCE [LARGE SCALE GENOMIC DNA]</scope>
    <source>
        <strain evidence="3">Cep018-CH2</strain>
    </source>
</reference>
<evidence type="ECO:0000313" key="3">
    <source>
        <dbReference type="Proteomes" id="UP000317257"/>
    </source>
</evidence>
<protein>
    <submittedName>
        <fullName evidence="2">Uncharacterized protein</fullName>
    </submittedName>
</protein>
<gene>
    <name evidence="2" type="ORF">ED733_007952</name>
</gene>
<dbReference type="Proteomes" id="UP000317257">
    <property type="component" value="Unassembled WGS sequence"/>
</dbReference>
<organism evidence="2 3">
    <name type="scientific">Metarhizium rileyi (strain RCEF 4871)</name>
    <name type="common">Nomuraea rileyi</name>
    <dbReference type="NCBI Taxonomy" id="1649241"/>
    <lineage>
        <taxon>Eukaryota</taxon>
        <taxon>Fungi</taxon>
        <taxon>Dikarya</taxon>
        <taxon>Ascomycota</taxon>
        <taxon>Pezizomycotina</taxon>
        <taxon>Sordariomycetes</taxon>
        <taxon>Hypocreomycetidae</taxon>
        <taxon>Hypocreales</taxon>
        <taxon>Clavicipitaceae</taxon>
        <taxon>Metarhizium</taxon>
    </lineage>
</organism>
<comment type="caution">
    <text evidence="2">The sequence shown here is derived from an EMBL/GenBank/DDBJ whole genome shotgun (WGS) entry which is preliminary data.</text>
</comment>
<dbReference type="AlphaFoldDB" id="A0A5C6GDV6"/>
<proteinExistence type="predicted"/>
<feature type="region of interest" description="Disordered" evidence="1">
    <location>
        <begin position="240"/>
        <end position="267"/>
    </location>
</feature>
<evidence type="ECO:0000313" key="2">
    <source>
        <dbReference type="EMBL" id="TWU76135.1"/>
    </source>
</evidence>
<feature type="compositionally biased region" description="Polar residues" evidence="1">
    <location>
        <begin position="15"/>
        <end position="39"/>
    </location>
</feature>
<dbReference type="EMBL" id="SBHS01000006">
    <property type="protein sequence ID" value="TWU76135.1"/>
    <property type="molecule type" value="Genomic_DNA"/>
</dbReference>
<evidence type="ECO:0000256" key="1">
    <source>
        <dbReference type="SAM" id="MobiDB-lite"/>
    </source>
</evidence>
<feature type="region of interest" description="Disordered" evidence="1">
    <location>
        <begin position="14"/>
        <end position="42"/>
    </location>
</feature>